<feature type="compositionally biased region" description="Low complexity" evidence="5">
    <location>
        <begin position="165"/>
        <end position="185"/>
    </location>
</feature>
<keyword evidence="8" id="KW-1185">Reference proteome</keyword>
<keyword evidence="1 4" id="KW-0349">Heme</keyword>
<keyword evidence="2 4" id="KW-0479">Metal-binding</keyword>
<dbReference type="InterPro" id="IPR018506">
    <property type="entry name" value="Cyt_B5_heme-BS"/>
</dbReference>
<evidence type="ECO:0000313" key="8">
    <source>
        <dbReference type="Proteomes" id="UP001590950"/>
    </source>
</evidence>
<evidence type="ECO:0000256" key="5">
    <source>
        <dbReference type="SAM" id="MobiDB-lite"/>
    </source>
</evidence>
<feature type="domain" description="Cytochrome b5 heme-binding" evidence="6">
    <location>
        <begin position="231"/>
        <end position="303"/>
    </location>
</feature>
<reference evidence="7 8" key="1">
    <citation type="submission" date="2024-09" db="EMBL/GenBank/DDBJ databases">
        <title>Rethinking Asexuality: The Enigmatic Case of Functional Sexual Genes in Lepraria (Stereocaulaceae).</title>
        <authorList>
            <person name="Doellman M."/>
            <person name="Sun Y."/>
            <person name="Barcenas-Pena A."/>
            <person name="Lumbsch H.T."/>
            <person name="Grewe F."/>
        </authorList>
    </citation>
    <scope>NUCLEOTIDE SEQUENCE [LARGE SCALE GENOMIC DNA]</scope>
    <source>
        <strain evidence="7 8">Mercado 3170</strain>
    </source>
</reference>
<protein>
    <recommendedName>
        <fullName evidence="6">Cytochrome b5 heme-binding domain-containing protein</fullName>
    </recommendedName>
</protein>
<feature type="region of interest" description="Disordered" evidence="5">
    <location>
        <begin position="34"/>
        <end position="58"/>
    </location>
</feature>
<evidence type="ECO:0000256" key="2">
    <source>
        <dbReference type="ARBA" id="ARBA00022723"/>
    </source>
</evidence>
<dbReference type="InterPro" id="IPR001199">
    <property type="entry name" value="Cyt_B5-like_heme/steroid-bd"/>
</dbReference>
<evidence type="ECO:0000313" key="7">
    <source>
        <dbReference type="EMBL" id="KAL2038327.1"/>
    </source>
</evidence>
<dbReference type="EMBL" id="JBEFKJ010000033">
    <property type="protein sequence ID" value="KAL2038327.1"/>
    <property type="molecule type" value="Genomic_DNA"/>
</dbReference>
<dbReference type="InterPro" id="IPR036400">
    <property type="entry name" value="Cyt_B5-like_heme/steroid_sf"/>
</dbReference>
<dbReference type="PROSITE" id="PS00191">
    <property type="entry name" value="CYTOCHROME_B5_1"/>
    <property type="match status" value="1"/>
</dbReference>
<dbReference type="PANTHER" id="PTHR46237:SF1">
    <property type="entry name" value="CYTOCHROME B5 REDUCTASE 4"/>
    <property type="match status" value="1"/>
</dbReference>
<gene>
    <name evidence="7" type="ORF">N7G274_008976</name>
</gene>
<comment type="caution">
    <text evidence="7">The sequence shown here is derived from an EMBL/GenBank/DDBJ whole genome shotgun (WGS) entry which is preliminary data.</text>
</comment>
<feature type="region of interest" description="Disordered" evidence="5">
    <location>
        <begin position="109"/>
        <end position="188"/>
    </location>
</feature>
<evidence type="ECO:0000256" key="1">
    <source>
        <dbReference type="ARBA" id="ARBA00022617"/>
    </source>
</evidence>
<comment type="similarity">
    <text evidence="4">Belongs to the cytochrome b5 family.</text>
</comment>
<sequence>MVFLGISILVVSLSVVLYRYRLSATWTQKEIPKGTHHTLGKTERENETENIEGKERSSIPIFQLDRGDEKGYAPTVSGDEPQAYQAAAIPQMKPVPQENAVEQSKRTIMAPPALPGPNAKRKPDQPPTTPTPAPPTFKATPKPSIALLPPPSTASILRGSPSRSLAPPKTTSLAPTTSTLSPSSRPSKKVLLDPGYSPLDWAHLTANPPTPTFLRGKDVPPQLIRVPPSLLKYHTGRKGKDAWGVWKGKVYNLTPYMKFHPGGVDQLMRGAGKEKDGERLFNEVHPWVSWENMLGECLVGILVSESEGKPDGGSELNDLERMD</sequence>
<dbReference type="Pfam" id="PF00173">
    <property type="entry name" value="Cyt-b5"/>
    <property type="match status" value="1"/>
</dbReference>
<feature type="compositionally biased region" description="Pro residues" evidence="5">
    <location>
        <begin position="125"/>
        <end position="135"/>
    </location>
</feature>
<dbReference type="PANTHER" id="PTHR46237">
    <property type="entry name" value="CYTOCHROME B5 REDUCTASE 4 FAMILY MEMBER"/>
    <property type="match status" value="1"/>
</dbReference>
<evidence type="ECO:0000259" key="6">
    <source>
        <dbReference type="PROSITE" id="PS50255"/>
    </source>
</evidence>
<name>A0ABR4A1U4_9LECA</name>
<dbReference type="PROSITE" id="PS50255">
    <property type="entry name" value="CYTOCHROME_B5_2"/>
    <property type="match status" value="1"/>
</dbReference>
<dbReference type="SUPFAM" id="SSF55856">
    <property type="entry name" value="Cytochrome b5-like heme/steroid binding domain"/>
    <property type="match status" value="1"/>
</dbReference>
<feature type="compositionally biased region" description="Basic and acidic residues" evidence="5">
    <location>
        <begin position="40"/>
        <end position="57"/>
    </location>
</feature>
<dbReference type="SMART" id="SM01117">
    <property type="entry name" value="Cyt-b5"/>
    <property type="match status" value="1"/>
</dbReference>
<proteinExistence type="inferred from homology"/>
<dbReference type="Proteomes" id="UP001590950">
    <property type="component" value="Unassembled WGS sequence"/>
</dbReference>
<organism evidence="7 8">
    <name type="scientific">Stereocaulon virgatum</name>
    <dbReference type="NCBI Taxonomy" id="373712"/>
    <lineage>
        <taxon>Eukaryota</taxon>
        <taxon>Fungi</taxon>
        <taxon>Dikarya</taxon>
        <taxon>Ascomycota</taxon>
        <taxon>Pezizomycotina</taxon>
        <taxon>Lecanoromycetes</taxon>
        <taxon>OSLEUM clade</taxon>
        <taxon>Lecanoromycetidae</taxon>
        <taxon>Lecanorales</taxon>
        <taxon>Lecanorineae</taxon>
        <taxon>Stereocaulaceae</taxon>
        <taxon>Stereocaulon</taxon>
    </lineage>
</organism>
<evidence type="ECO:0000256" key="3">
    <source>
        <dbReference type="ARBA" id="ARBA00023004"/>
    </source>
</evidence>
<dbReference type="Gene3D" id="3.10.120.10">
    <property type="entry name" value="Cytochrome b5-like heme/steroid binding domain"/>
    <property type="match status" value="1"/>
</dbReference>
<dbReference type="InterPro" id="IPR051872">
    <property type="entry name" value="Cytochrome_b5/Flavoprotein_Rdt"/>
</dbReference>
<accession>A0ABR4A1U4</accession>
<evidence type="ECO:0000256" key="4">
    <source>
        <dbReference type="RuleBase" id="RU362121"/>
    </source>
</evidence>
<keyword evidence="3 4" id="KW-0408">Iron</keyword>